<comment type="similarity">
    <text evidence="2">Belongs to the TerC family.</text>
</comment>
<evidence type="ECO:0000256" key="1">
    <source>
        <dbReference type="ARBA" id="ARBA00004141"/>
    </source>
</evidence>
<proteinExistence type="inferred from homology"/>
<dbReference type="PANTHER" id="PTHR30238:SF4">
    <property type="entry name" value="SLL1022 PROTEIN"/>
    <property type="match status" value="1"/>
</dbReference>
<feature type="transmembrane region" description="Helical" evidence="6">
    <location>
        <begin position="146"/>
        <end position="165"/>
    </location>
</feature>
<evidence type="ECO:0000256" key="2">
    <source>
        <dbReference type="ARBA" id="ARBA00007511"/>
    </source>
</evidence>
<dbReference type="NCBIfam" id="TIGR03717">
    <property type="entry name" value="R_switched_YjbE"/>
    <property type="match status" value="1"/>
</dbReference>
<evidence type="ECO:0000256" key="5">
    <source>
        <dbReference type="ARBA" id="ARBA00023136"/>
    </source>
</evidence>
<protein>
    <recommendedName>
        <fullName evidence="9">Tellurium resistance protein TerC</fullName>
    </recommendedName>
</protein>
<comment type="subcellular location">
    <subcellularLocation>
        <location evidence="1">Membrane</location>
        <topology evidence="1">Multi-pass membrane protein</topology>
    </subcellularLocation>
</comment>
<feature type="transmembrane region" description="Helical" evidence="6">
    <location>
        <begin position="53"/>
        <end position="75"/>
    </location>
</feature>
<organism evidence="7 8">
    <name type="scientific">Candidatus Sungbacteria bacterium RIFCSPHIGHO2_02_FULL_51_29</name>
    <dbReference type="NCBI Taxonomy" id="1802273"/>
    <lineage>
        <taxon>Bacteria</taxon>
        <taxon>Candidatus Sungiibacteriota</taxon>
    </lineage>
</organism>
<dbReference type="Pfam" id="PF03741">
    <property type="entry name" value="TerC"/>
    <property type="match status" value="1"/>
</dbReference>
<dbReference type="InterPro" id="IPR005496">
    <property type="entry name" value="Integral_membrane_TerC"/>
</dbReference>
<evidence type="ECO:0000256" key="6">
    <source>
        <dbReference type="SAM" id="Phobius"/>
    </source>
</evidence>
<feature type="transmembrane region" description="Helical" evidence="6">
    <location>
        <begin position="12"/>
        <end position="32"/>
    </location>
</feature>
<keyword evidence="5 6" id="KW-0472">Membrane</keyword>
<feature type="transmembrane region" description="Helical" evidence="6">
    <location>
        <begin position="81"/>
        <end position="98"/>
    </location>
</feature>
<feature type="transmembrane region" description="Helical" evidence="6">
    <location>
        <begin position="204"/>
        <end position="222"/>
    </location>
</feature>
<name>A0A1G2KUT0_9BACT</name>
<keyword evidence="4 6" id="KW-1133">Transmembrane helix</keyword>
<evidence type="ECO:0000256" key="3">
    <source>
        <dbReference type="ARBA" id="ARBA00022692"/>
    </source>
</evidence>
<accession>A0A1G2KUT0</accession>
<reference evidence="7 8" key="1">
    <citation type="journal article" date="2016" name="Nat. Commun.">
        <title>Thousands of microbial genomes shed light on interconnected biogeochemical processes in an aquifer system.</title>
        <authorList>
            <person name="Anantharaman K."/>
            <person name="Brown C.T."/>
            <person name="Hug L.A."/>
            <person name="Sharon I."/>
            <person name="Castelle C.J."/>
            <person name="Probst A.J."/>
            <person name="Thomas B.C."/>
            <person name="Singh A."/>
            <person name="Wilkins M.J."/>
            <person name="Karaoz U."/>
            <person name="Brodie E.L."/>
            <person name="Williams K.H."/>
            <person name="Hubbard S.S."/>
            <person name="Banfield J.F."/>
        </authorList>
    </citation>
    <scope>NUCLEOTIDE SEQUENCE [LARGE SCALE GENOMIC DNA]</scope>
</reference>
<dbReference type="AlphaFoldDB" id="A0A1G2KUT0"/>
<dbReference type="EMBL" id="MHQL01000042">
    <property type="protein sequence ID" value="OHA02211.1"/>
    <property type="molecule type" value="Genomic_DNA"/>
</dbReference>
<keyword evidence="3 6" id="KW-0812">Transmembrane</keyword>
<dbReference type="PANTHER" id="PTHR30238">
    <property type="entry name" value="MEMBRANE BOUND PREDICTED REDOX MODULATOR"/>
    <property type="match status" value="1"/>
</dbReference>
<sequence length="229" mass="24917">MEQFFGDAISHYLTAAFLLGILNVIFIDLLLAGDNALIIALAVRQLEGKRKNLAIWCGTLGAVILRLLFLAIATFFLGVPFLHAAGGAYIIFIAVKLLKDEEGGEKNIAAKDRFWSAVWTIIIADVVMSIDNVLAVAAVASGNFPLLVGGILLSVPIMIFASSILSRLMQRFPVIILIGSCILAWVGGKMFVEDPVFGTFFHGWSIAIKGGAVAITLAYYGWRRFRRAR</sequence>
<evidence type="ECO:0000313" key="8">
    <source>
        <dbReference type="Proteomes" id="UP000177811"/>
    </source>
</evidence>
<dbReference type="GO" id="GO:0016020">
    <property type="term" value="C:membrane"/>
    <property type="evidence" value="ECO:0007669"/>
    <property type="project" value="UniProtKB-SubCell"/>
</dbReference>
<comment type="caution">
    <text evidence="7">The sequence shown here is derived from an EMBL/GenBank/DDBJ whole genome shotgun (WGS) entry which is preliminary data.</text>
</comment>
<evidence type="ECO:0000256" key="4">
    <source>
        <dbReference type="ARBA" id="ARBA00022989"/>
    </source>
</evidence>
<feature type="transmembrane region" description="Helical" evidence="6">
    <location>
        <begin position="172"/>
        <end position="192"/>
    </location>
</feature>
<evidence type="ECO:0008006" key="9">
    <source>
        <dbReference type="Google" id="ProtNLM"/>
    </source>
</evidence>
<gene>
    <name evidence="7" type="ORF">A3C16_00705</name>
</gene>
<dbReference type="InterPro" id="IPR022301">
    <property type="entry name" value="Integral_membrane_YjbE"/>
</dbReference>
<evidence type="ECO:0000313" key="7">
    <source>
        <dbReference type="EMBL" id="OHA02211.1"/>
    </source>
</evidence>
<feature type="transmembrane region" description="Helical" evidence="6">
    <location>
        <begin position="118"/>
        <end position="140"/>
    </location>
</feature>
<dbReference type="Proteomes" id="UP000177811">
    <property type="component" value="Unassembled WGS sequence"/>
</dbReference>